<sequence>MCEEHAAMVPAALRASLTATYRSGQEVGGASAEHLAYVAAAVAEVAHKQSRQQGRKPRAPGKPVQLALFEVREGVKPQR</sequence>
<reference evidence="1 2" key="1">
    <citation type="submission" date="2016-01" db="EMBL/GenBank/DDBJ databases">
        <title>The new phylogeny of the genus Mycobacterium.</title>
        <authorList>
            <person name="Tarcisio F."/>
            <person name="Conor M."/>
            <person name="Antonella G."/>
            <person name="Elisabetta G."/>
            <person name="Giulia F.S."/>
            <person name="Sara T."/>
            <person name="Anna F."/>
            <person name="Clotilde B."/>
            <person name="Roberto B."/>
            <person name="Veronica D.S."/>
            <person name="Fabio R."/>
            <person name="Monica P."/>
            <person name="Olivier J."/>
            <person name="Enrico T."/>
            <person name="Nicola S."/>
        </authorList>
    </citation>
    <scope>NUCLEOTIDE SEQUENCE [LARGE SCALE GENOMIC DNA]</scope>
    <source>
        <strain evidence="1 2">DSM 45166</strain>
    </source>
</reference>
<evidence type="ECO:0000313" key="1">
    <source>
        <dbReference type="EMBL" id="ORW10595.1"/>
    </source>
</evidence>
<proteinExistence type="predicted"/>
<accession>A0A1X1YHU1</accession>
<keyword evidence="2" id="KW-1185">Reference proteome</keyword>
<dbReference type="EMBL" id="LQPE01000015">
    <property type="protein sequence ID" value="ORW10595.1"/>
    <property type="molecule type" value="Genomic_DNA"/>
</dbReference>
<dbReference type="AlphaFoldDB" id="A0A1X1YHU1"/>
<organism evidence="1 2">
    <name type="scientific">Mycobacterium kyorinense</name>
    <dbReference type="NCBI Taxonomy" id="487514"/>
    <lineage>
        <taxon>Bacteria</taxon>
        <taxon>Bacillati</taxon>
        <taxon>Actinomycetota</taxon>
        <taxon>Actinomycetes</taxon>
        <taxon>Mycobacteriales</taxon>
        <taxon>Mycobacteriaceae</taxon>
        <taxon>Mycobacterium</taxon>
    </lineage>
</organism>
<comment type="caution">
    <text evidence="1">The sequence shown here is derived from an EMBL/GenBank/DDBJ whole genome shotgun (WGS) entry which is preliminary data.</text>
</comment>
<dbReference type="Proteomes" id="UP000193487">
    <property type="component" value="Unassembled WGS sequence"/>
</dbReference>
<protein>
    <submittedName>
        <fullName evidence="1">Uncharacterized protein</fullName>
    </submittedName>
</protein>
<evidence type="ECO:0000313" key="2">
    <source>
        <dbReference type="Proteomes" id="UP000193487"/>
    </source>
</evidence>
<name>A0A1X1YHU1_9MYCO</name>
<gene>
    <name evidence="1" type="ORF">AWC14_20075</name>
</gene>